<accession>A0A4Z2F8J7</accession>
<reference evidence="2 3" key="1">
    <citation type="submission" date="2019-03" db="EMBL/GenBank/DDBJ databases">
        <title>First draft genome of Liparis tanakae, snailfish: a comprehensive survey of snailfish specific genes.</title>
        <authorList>
            <person name="Kim W."/>
            <person name="Song I."/>
            <person name="Jeong J.-H."/>
            <person name="Kim D."/>
            <person name="Kim S."/>
            <person name="Ryu S."/>
            <person name="Song J.Y."/>
            <person name="Lee S.K."/>
        </authorList>
    </citation>
    <scope>NUCLEOTIDE SEQUENCE [LARGE SCALE GENOMIC DNA]</scope>
    <source>
        <tissue evidence="2">Muscle</tissue>
    </source>
</reference>
<evidence type="ECO:0000313" key="2">
    <source>
        <dbReference type="EMBL" id="TNN37210.1"/>
    </source>
</evidence>
<gene>
    <name evidence="2" type="ORF">EYF80_052619</name>
</gene>
<name>A0A4Z2F8J7_9TELE</name>
<evidence type="ECO:0000313" key="3">
    <source>
        <dbReference type="Proteomes" id="UP000314294"/>
    </source>
</evidence>
<dbReference type="EMBL" id="SRLO01001518">
    <property type="protein sequence ID" value="TNN37210.1"/>
    <property type="molecule type" value="Genomic_DNA"/>
</dbReference>
<comment type="caution">
    <text evidence="2">The sequence shown here is derived from an EMBL/GenBank/DDBJ whole genome shotgun (WGS) entry which is preliminary data.</text>
</comment>
<protein>
    <submittedName>
        <fullName evidence="2">Uncharacterized protein</fullName>
    </submittedName>
</protein>
<sequence length="101" mass="10632">MNSMKCGVISGELVVGEKHGTVSFQGEKKKRGEMMEGRQKCGFEAPLSLQLFTGEEAGLSTPVAGLSFKPAAAPPPPQPVTGQPPRQRSALAGAFSMDKML</sequence>
<feature type="region of interest" description="Disordered" evidence="1">
    <location>
        <begin position="65"/>
        <end position="101"/>
    </location>
</feature>
<evidence type="ECO:0000256" key="1">
    <source>
        <dbReference type="SAM" id="MobiDB-lite"/>
    </source>
</evidence>
<dbReference type="Proteomes" id="UP000314294">
    <property type="component" value="Unassembled WGS sequence"/>
</dbReference>
<proteinExistence type="predicted"/>
<keyword evidence="3" id="KW-1185">Reference proteome</keyword>
<organism evidence="2 3">
    <name type="scientific">Liparis tanakae</name>
    <name type="common">Tanaka's snailfish</name>
    <dbReference type="NCBI Taxonomy" id="230148"/>
    <lineage>
        <taxon>Eukaryota</taxon>
        <taxon>Metazoa</taxon>
        <taxon>Chordata</taxon>
        <taxon>Craniata</taxon>
        <taxon>Vertebrata</taxon>
        <taxon>Euteleostomi</taxon>
        <taxon>Actinopterygii</taxon>
        <taxon>Neopterygii</taxon>
        <taxon>Teleostei</taxon>
        <taxon>Neoteleostei</taxon>
        <taxon>Acanthomorphata</taxon>
        <taxon>Eupercaria</taxon>
        <taxon>Perciformes</taxon>
        <taxon>Cottioidei</taxon>
        <taxon>Cottales</taxon>
        <taxon>Liparidae</taxon>
        <taxon>Liparis</taxon>
    </lineage>
</organism>
<dbReference type="AlphaFoldDB" id="A0A4Z2F8J7"/>